<evidence type="ECO:0000313" key="11">
    <source>
        <dbReference type="Proteomes" id="UP000429181"/>
    </source>
</evidence>
<keyword evidence="2" id="KW-0391">Immunity</keyword>
<dbReference type="InterPro" id="IPR003599">
    <property type="entry name" value="Ig_sub"/>
</dbReference>
<evidence type="ECO:0000256" key="3">
    <source>
        <dbReference type="ARBA" id="ARBA00023130"/>
    </source>
</evidence>
<dbReference type="GeneTree" id="ENSGT00940000154460"/>
<keyword evidence="3" id="KW-1064">Adaptive immunity</keyword>
<evidence type="ECO:0000256" key="7">
    <source>
        <dbReference type="ARBA" id="ARBA00043266"/>
    </source>
</evidence>
<keyword evidence="5" id="KW-0675">Receptor</keyword>
<dbReference type="SMART" id="SM00409">
    <property type="entry name" value="IG"/>
    <property type="match status" value="1"/>
</dbReference>
<evidence type="ECO:0000256" key="1">
    <source>
        <dbReference type="ARBA" id="ARBA00022729"/>
    </source>
</evidence>
<accession>A0A4W2HFL9</accession>
<organism evidence="10 11">
    <name type="scientific">Bos indicus x Bos taurus</name>
    <name type="common">Hybrid cattle</name>
    <dbReference type="NCBI Taxonomy" id="30522"/>
    <lineage>
        <taxon>Eukaryota</taxon>
        <taxon>Metazoa</taxon>
        <taxon>Chordata</taxon>
        <taxon>Craniata</taxon>
        <taxon>Vertebrata</taxon>
        <taxon>Euteleostomi</taxon>
        <taxon>Mammalia</taxon>
        <taxon>Eutheria</taxon>
        <taxon>Laurasiatheria</taxon>
        <taxon>Artiodactyla</taxon>
        <taxon>Ruminantia</taxon>
        <taxon>Pecora</taxon>
        <taxon>Bovidae</taxon>
        <taxon>Bovinae</taxon>
        <taxon>Bos</taxon>
    </lineage>
</organism>
<dbReference type="SUPFAM" id="SSF48726">
    <property type="entry name" value="Immunoglobulin"/>
    <property type="match status" value="1"/>
</dbReference>
<dbReference type="PROSITE" id="PS50835">
    <property type="entry name" value="IG_LIKE"/>
    <property type="match status" value="1"/>
</dbReference>
<reference evidence="10 11" key="1">
    <citation type="submission" date="2018-11" db="EMBL/GenBank/DDBJ databases">
        <title>Haplotype-resolved cattle genomes.</title>
        <authorList>
            <person name="Low W.Y."/>
            <person name="Tearle R."/>
            <person name="Bickhart D.M."/>
            <person name="Rosen B.D."/>
            <person name="Koren S."/>
            <person name="Rhie A."/>
            <person name="Hiendleder S."/>
            <person name="Phillippy A.M."/>
            <person name="Smith T.P.L."/>
            <person name="Williams J.L."/>
        </authorList>
    </citation>
    <scope>NUCLEOTIDE SEQUENCE [LARGE SCALE GENOMIC DNA]</scope>
</reference>
<dbReference type="InterPro" id="IPR013783">
    <property type="entry name" value="Ig-like_fold"/>
</dbReference>
<dbReference type="InterPro" id="IPR050413">
    <property type="entry name" value="TCR_beta_variable"/>
</dbReference>
<dbReference type="InterPro" id="IPR013106">
    <property type="entry name" value="Ig_V-set"/>
</dbReference>
<dbReference type="AlphaFoldDB" id="A0A4W2HFL9"/>
<dbReference type="Proteomes" id="UP000429181">
    <property type="component" value="Chromosome 4"/>
</dbReference>
<evidence type="ECO:0000256" key="8">
    <source>
        <dbReference type="SAM" id="SignalP"/>
    </source>
</evidence>
<evidence type="ECO:0000256" key="5">
    <source>
        <dbReference type="ARBA" id="ARBA00023170"/>
    </source>
</evidence>
<keyword evidence="1 8" id="KW-0732">Signal</keyword>
<dbReference type="Ensembl" id="ENSBIXT00005009912.1">
    <property type="protein sequence ID" value="ENSBIXP00005029770.1"/>
    <property type="gene ID" value="ENSBIXG00005000569.1"/>
</dbReference>
<keyword evidence="6" id="KW-0393">Immunoglobulin domain</keyword>
<name>A0A4W2HFL9_BOBOX</name>
<dbReference type="GO" id="GO:0007166">
    <property type="term" value="P:cell surface receptor signaling pathway"/>
    <property type="evidence" value="ECO:0007669"/>
    <property type="project" value="TreeGrafter"/>
</dbReference>
<feature type="signal peptide" evidence="8">
    <location>
        <begin position="1"/>
        <end position="21"/>
    </location>
</feature>
<proteinExistence type="predicted"/>
<dbReference type="PANTHER" id="PTHR23268:SF20">
    <property type="entry name" value="T CELL RECEPTOR BETA VARIABLE 7-4-RELATED"/>
    <property type="match status" value="1"/>
</dbReference>
<reference evidence="10" key="2">
    <citation type="submission" date="2025-08" db="UniProtKB">
        <authorList>
            <consortium name="Ensembl"/>
        </authorList>
    </citation>
    <scope>IDENTIFICATION</scope>
</reference>
<evidence type="ECO:0000313" key="10">
    <source>
        <dbReference type="Ensembl" id="ENSBIXP00005029770.1"/>
    </source>
</evidence>
<dbReference type="FunFam" id="2.60.40.10:FF:002491">
    <property type="entry name" value="T cell receptor beta variable 12-4"/>
    <property type="match status" value="1"/>
</dbReference>
<evidence type="ECO:0000256" key="6">
    <source>
        <dbReference type="ARBA" id="ARBA00023319"/>
    </source>
</evidence>
<dbReference type="GO" id="GO:0002250">
    <property type="term" value="P:adaptive immune response"/>
    <property type="evidence" value="ECO:0007669"/>
    <property type="project" value="UniProtKB-KW"/>
</dbReference>
<keyword evidence="4" id="KW-1015">Disulfide bond</keyword>
<dbReference type="Pfam" id="PF07686">
    <property type="entry name" value="V-set"/>
    <property type="match status" value="1"/>
</dbReference>
<dbReference type="GO" id="GO:0042101">
    <property type="term" value="C:T cell receptor complex"/>
    <property type="evidence" value="ECO:0007669"/>
    <property type="project" value="UniProtKB-KW"/>
</dbReference>
<feature type="domain" description="Ig-like" evidence="9">
    <location>
        <begin position="22"/>
        <end position="122"/>
    </location>
</feature>
<sequence length="199" mass="21712">MGSRLLCWATLCLLGVGHTGAGAVSQSPRHRVAGRGQTVNLRCDPISGHVSLYWYRQTLGQGPEFLTYFQNDQGIDKSGMPKNRFSAERPESTYSYLKIQPVEPGDSAVYLCASSPTTVRHSHLLPVHKPHPSLSLQLPEPLNRLFFAFHSPICGASGKEFLHNAEDPGSSPGSVRSPGEGNGYLLQYSCLESFLDRGV</sequence>
<feature type="chain" id="PRO_5021196151" description="Ig-like domain-containing protein" evidence="8">
    <location>
        <begin position="22"/>
        <end position="199"/>
    </location>
</feature>
<evidence type="ECO:0000256" key="2">
    <source>
        <dbReference type="ARBA" id="ARBA00022859"/>
    </source>
</evidence>
<dbReference type="Gene3D" id="2.60.40.10">
    <property type="entry name" value="Immunoglobulins"/>
    <property type="match status" value="1"/>
</dbReference>
<keyword evidence="7" id="KW-1279">T cell receptor</keyword>
<dbReference type="SMART" id="SM00406">
    <property type="entry name" value="IGv"/>
    <property type="match status" value="1"/>
</dbReference>
<evidence type="ECO:0000259" key="9">
    <source>
        <dbReference type="PROSITE" id="PS50835"/>
    </source>
</evidence>
<protein>
    <recommendedName>
        <fullName evidence="9">Ig-like domain-containing protein</fullName>
    </recommendedName>
</protein>
<dbReference type="InterPro" id="IPR007110">
    <property type="entry name" value="Ig-like_dom"/>
</dbReference>
<dbReference type="InterPro" id="IPR036179">
    <property type="entry name" value="Ig-like_dom_sf"/>
</dbReference>
<dbReference type="CDD" id="cd05899">
    <property type="entry name" value="IgV_TCR_beta"/>
    <property type="match status" value="1"/>
</dbReference>
<dbReference type="PANTHER" id="PTHR23268">
    <property type="entry name" value="T-CELL RECEPTOR BETA CHAIN"/>
    <property type="match status" value="1"/>
</dbReference>
<evidence type="ECO:0000256" key="4">
    <source>
        <dbReference type="ARBA" id="ARBA00023157"/>
    </source>
</evidence>